<accession>A0ABU6JPJ0</accession>
<reference evidence="9 10" key="1">
    <citation type="journal article" date="2017" name="Int. J. Syst. Evol. Microbiol.">
        <title>Brenneria populi subsp. brevivirga subsp. nov. isolated from symptomatic bark of Populus x euramericana canker, and description of Brenneria populi subsp. populi subsp. nov.</title>
        <authorList>
            <person name="Zheng M.H."/>
            <person name="Piao C.G."/>
            <person name="Xue H."/>
            <person name="Guo M.W."/>
            <person name="Li Y."/>
        </authorList>
    </citation>
    <scope>NUCLEOTIDE SEQUENCE [LARGE SCALE GENOMIC DNA]</scope>
    <source>
        <strain evidence="9 10">D9-5</strain>
    </source>
</reference>
<keyword evidence="7 8" id="KW-0472">Membrane</keyword>
<dbReference type="PANTHER" id="PTHR33931">
    <property type="entry name" value="HOLIN-LIKE PROTEIN CIDA-RELATED"/>
    <property type="match status" value="1"/>
</dbReference>
<gene>
    <name evidence="9" type="ORF">VSX58_08025</name>
</gene>
<protein>
    <recommendedName>
        <fullName evidence="8">UPF0299 membrane protein VSX58_08025</fullName>
    </recommendedName>
</protein>
<dbReference type="NCBIfam" id="NF002494">
    <property type="entry name" value="PRK01821.1"/>
    <property type="match status" value="1"/>
</dbReference>
<dbReference type="RefSeq" id="WP_327617629.1">
    <property type="nucleotide sequence ID" value="NZ_JAYWTM010000006.1"/>
</dbReference>
<feature type="transmembrane region" description="Helical" evidence="8">
    <location>
        <begin position="92"/>
        <end position="114"/>
    </location>
</feature>
<dbReference type="InterPro" id="IPR022957">
    <property type="entry name" value="Uncharacterised_UPF0299"/>
</dbReference>
<evidence type="ECO:0000256" key="4">
    <source>
        <dbReference type="ARBA" id="ARBA00022519"/>
    </source>
</evidence>
<name>A0ABU6JPJ0_9GAMM</name>
<dbReference type="Pfam" id="PF03788">
    <property type="entry name" value="LrgA"/>
    <property type="match status" value="1"/>
</dbReference>
<evidence type="ECO:0000256" key="7">
    <source>
        <dbReference type="ARBA" id="ARBA00023136"/>
    </source>
</evidence>
<proteinExistence type="inferred from homology"/>
<keyword evidence="4" id="KW-0997">Cell inner membrane</keyword>
<comment type="similarity">
    <text evidence="2 8">Belongs to the UPF0299 family.</text>
</comment>
<evidence type="ECO:0000313" key="10">
    <source>
        <dbReference type="Proteomes" id="UP001309705"/>
    </source>
</evidence>
<dbReference type="Proteomes" id="UP001309705">
    <property type="component" value="Unassembled WGS sequence"/>
</dbReference>
<evidence type="ECO:0000256" key="2">
    <source>
        <dbReference type="ARBA" id="ARBA00006979"/>
    </source>
</evidence>
<dbReference type="PANTHER" id="PTHR33931:SF5">
    <property type="entry name" value="UPF0299 MEMBRANE PROTEIN YOHJ"/>
    <property type="match status" value="1"/>
</dbReference>
<keyword evidence="10" id="KW-1185">Reference proteome</keyword>
<keyword evidence="5 8" id="KW-0812">Transmembrane</keyword>
<evidence type="ECO:0000256" key="8">
    <source>
        <dbReference type="HAMAP-Rule" id="MF_01144"/>
    </source>
</evidence>
<organism evidence="9 10">
    <name type="scientific">Brenneria populi</name>
    <dbReference type="NCBI Taxonomy" id="1505588"/>
    <lineage>
        <taxon>Bacteria</taxon>
        <taxon>Pseudomonadati</taxon>
        <taxon>Pseudomonadota</taxon>
        <taxon>Gammaproteobacteria</taxon>
        <taxon>Enterobacterales</taxon>
        <taxon>Pectobacteriaceae</taxon>
        <taxon>Brenneria</taxon>
    </lineage>
</organism>
<feature type="transmembrane region" description="Helical" evidence="8">
    <location>
        <begin position="12"/>
        <end position="32"/>
    </location>
</feature>
<evidence type="ECO:0000256" key="6">
    <source>
        <dbReference type="ARBA" id="ARBA00022989"/>
    </source>
</evidence>
<comment type="caution">
    <text evidence="9">The sequence shown here is derived from an EMBL/GenBank/DDBJ whole genome shotgun (WGS) entry which is preliminary data.</text>
</comment>
<keyword evidence="3 8" id="KW-1003">Cell membrane</keyword>
<evidence type="ECO:0000256" key="5">
    <source>
        <dbReference type="ARBA" id="ARBA00022692"/>
    </source>
</evidence>
<feature type="transmembrane region" description="Helical" evidence="8">
    <location>
        <begin position="38"/>
        <end position="55"/>
    </location>
</feature>
<evidence type="ECO:0000313" key="9">
    <source>
        <dbReference type="EMBL" id="MEC5342556.1"/>
    </source>
</evidence>
<comment type="subcellular location">
    <subcellularLocation>
        <location evidence="1">Cell inner membrane</location>
        <topology evidence="1">Multi-pass membrane protein</topology>
    </subcellularLocation>
    <subcellularLocation>
        <location evidence="8">Cell membrane</location>
        <topology evidence="8">Multi-pass membrane protein</topology>
    </subcellularLocation>
</comment>
<evidence type="ECO:0000256" key="3">
    <source>
        <dbReference type="ARBA" id="ARBA00022475"/>
    </source>
</evidence>
<evidence type="ECO:0000256" key="1">
    <source>
        <dbReference type="ARBA" id="ARBA00004429"/>
    </source>
</evidence>
<sequence>MHPFIAGIWRQARAFLLIYACLYLGIGIAALLPITLPGSIVGMLILFALLSLQIIPPEWVKPGCHLLIRYMALLFVPIGVGVMQYFDLLRAQFAPVVISCAASTLIVLITVSWCSHALHREKTSLNDANAEEKKGIKHA</sequence>
<dbReference type="HAMAP" id="MF_01144">
    <property type="entry name" value="UPF0299"/>
    <property type="match status" value="1"/>
</dbReference>
<dbReference type="InterPro" id="IPR005538">
    <property type="entry name" value="LrgA/CidA"/>
</dbReference>
<dbReference type="EMBL" id="JAYWTM010000006">
    <property type="protein sequence ID" value="MEC5342556.1"/>
    <property type="molecule type" value="Genomic_DNA"/>
</dbReference>
<feature type="transmembrane region" description="Helical" evidence="8">
    <location>
        <begin position="67"/>
        <end position="86"/>
    </location>
</feature>
<keyword evidence="6 8" id="KW-1133">Transmembrane helix</keyword>